<evidence type="ECO:0000313" key="4">
    <source>
        <dbReference type="EMBL" id="KAL1590404.1"/>
    </source>
</evidence>
<evidence type="ECO:0000259" key="3">
    <source>
        <dbReference type="Pfam" id="PF01073"/>
    </source>
</evidence>
<dbReference type="InterPro" id="IPR002225">
    <property type="entry name" value="3Beta_OHSteriod_DH/Estase"/>
</dbReference>
<reference evidence="4 5" key="1">
    <citation type="journal article" date="2020" name="Microbiol. Resour. Announc.">
        <title>Draft Genome Sequence of a Cladosporium Species Isolated from the Mesophotic Ascidian Didemnum maculosum.</title>
        <authorList>
            <person name="Gioti A."/>
            <person name="Siaperas R."/>
            <person name="Nikolaivits E."/>
            <person name="Le Goff G."/>
            <person name="Ouazzani J."/>
            <person name="Kotoulas G."/>
            <person name="Topakas E."/>
        </authorList>
    </citation>
    <scope>NUCLEOTIDE SEQUENCE [LARGE SCALE GENOMIC DNA]</scope>
    <source>
        <strain evidence="4 5">TM138-S3</strain>
    </source>
</reference>
<dbReference type="GeneID" id="96002376"/>
<accession>A0AB34L5I9</accession>
<feature type="domain" description="3-beta hydroxysteroid dehydrogenase/isomerase" evidence="3">
    <location>
        <begin position="16"/>
        <end position="289"/>
    </location>
</feature>
<name>A0AB34L5I9_9PEZI</name>
<protein>
    <recommendedName>
        <fullName evidence="3">3-beta hydroxysteroid dehydrogenase/isomerase domain-containing protein</fullName>
    </recommendedName>
</protein>
<comment type="similarity">
    <text evidence="1">Belongs to the 3-beta-HSD family.</text>
</comment>
<organism evidence="4 5">
    <name type="scientific">Cladosporium halotolerans</name>
    <dbReference type="NCBI Taxonomy" id="1052096"/>
    <lineage>
        <taxon>Eukaryota</taxon>
        <taxon>Fungi</taxon>
        <taxon>Dikarya</taxon>
        <taxon>Ascomycota</taxon>
        <taxon>Pezizomycotina</taxon>
        <taxon>Dothideomycetes</taxon>
        <taxon>Dothideomycetidae</taxon>
        <taxon>Cladosporiales</taxon>
        <taxon>Cladosporiaceae</taxon>
        <taxon>Cladosporium</taxon>
    </lineage>
</organism>
<dbReference type="GO" id="GO:0016616">
    <property type="term" value="F:oxidoreductase activity, acting on the CH-OH group of donors, NAD or NADP as acceptor"/>
    <property type="evidence" value="ECO:0007669"/>
    <property type="project" value="InterPro"/>
</dbReference>
<evidence type="ECO:0000313" key="5">
    <source>
        <dbReference type="Proteomes" id="UP000803884"/>
    </source>
</evidence>
<dbReference type="InterPro" id="IPR050177">
    <property type="entry name" value="Lipid_A_modif_metabolic_enz"/>
</dbReference>
<dbReference type="InterPro" id="IPR036291">
    <property type="entry name" value="NAD(P)-bd_dom_sf"/>
</dbReference>
<sequence length="396" mass="43767">MSGPPQEVTRSLGHVVVTGGAGFLGHQIVSLINDRKAASKITVLDLKPAPNPVPGVEYTFGDITDYDAMLALFQKIKPDAVIHTASPNAHVKIDALMYKVNVEGTKTLVRVAQETGVKAFVYTSSASIIHDTRSNLICADESYPIIMGKDQPQYYTTTKAQAELHVLAANRAASHPNFLTAAIRPSAMFGPGDVQLLPPMLASYYRGQAKFQLGDNENLFDYTEITNIAHAHHLALAALLATHERASNGLAVPLEHERVDGEAFLITNDQPVYFFDFARRCWAEMGDQTDPVSAWALSRDLSLFIAWMLEWIFWILRKGEPTLTQQRVTYACVARYFNIDKAKRRLGYRPIVSLEDGIRRGVRDALYRGAIAGQPQEYKGNAEILKTGVPGAKVRQ</sequence>
<gene>
    <name evidence="4" type="ORF">WHR41_00932</name>
</gene>
<dbReference type="AlphaFoldDB" id="A0AB34L5I9"/>
<keyword evidence="5" id="KW-1185">Reference proteome</keyword>
<dbReference type="PANTHER" id="PTHR43245">
    <property type="entry name" value="BIFUNCTIONAL POLYMYXIN RESISTANCE PROTEIN ARNA"/>
    <property type="match status" value="1"/>
</dbReference>
<evidence type="ECO:0000256" key="1">
    <source>
        <dbReference type="ARBA" id="ARBA00009219"/>
    </source>
</evidence>
<proteinExistence type="inferred from homology"/>
<evidence type="ECO:0000256" key="2">
    <source>
        <dbReference type="ARBA" id="ARBA00023002"/>
    </source>
</evidence>
<dbReference type="EMBL" id="JAAQHG020000002">
    <property type="protein sequence ID" value="KAL1590404.1"/>
    <property type="molecule type" value="Genomic_DNA"/>
</dbReference>
<comment type="caution">
    <text evidence="4">The sequence shown here is derived from an EMBL/GenBank/DDBJ whole genome shotgun (WGS) entry which is preliminary data.</text>
</comment>
<dbReference type="RefSeq" id="XP_069233509.1">
    <property type="nucleotide sequence ID" value="XM_069369538.1"/>
</dbReference>
<dbReference type="PANTHER" id="PTHR43245:SF51">
    <property type="entry name" value="SHORT CHAIN DEHYDROGENASE_REDUCTASE FAMILY 42E, MEMBER 2"/>
    <property type="match status" value="1"/>
</dbReference>
<dbReference type="Pfam" id="PF01073">
    <property type="entry name" value="3Beta_HSD"/>
    <property type="match status" value="1"/>
</dbReference>
<keyword evidence="2" id="KW-0560">Oxidoreductase</keyword>
<dbReference type="SUPFAM" id="SSF51735">
    <property type="entry name" value="NAD(P)-binding Rossmann-fold domains"/>
    <property type="match status" value="1"/>
</dbReference>
<dbReference type="Gene3D" id="3.40.50.720">
    <property type="entry name" value="NAD(P)-binding Rossmann-like Domain"/>
    <property type="match status" value="1"/>
</dbReference>
<dbReference type="GO" id="GO:0006694">
    <property type="term" value="P:steroid biosynthetic process"/>
    <property type="evidence" value="ECO:0007669"/>
    <property type="project" value="InterPro"/>
</dbReference>
<dbReference type="Proteomes" id="UP000803884">
    <property type="component" value="Unassembled WGS sequence"/>
</dbReference>